<organism evidence="2 3">
    <name type="scientific">Chitinophaga caeni</name>
    <dbReference type="NCBI Taxonomy" id="2029983"/>
    <lineage>
        <taxon>Bacteria</taxon>
        <taxon>Pseudomonadati</taxon>
        <taxon>Bacteroidota</taxon>
        <taxon>Chitinophagia</taxon>
        <taxon>Chitinophagales</taxon>
        <taxon>Chitinophagaceae</taxon>
        <taxon>Chitinophaga</taxon>
    </lineage>
</organism>
<dbReference type="PANTHER" id="PTHR34846">
    <property type="entry name" value="4-CARBOXYMUCONOLACTONE DECARBOXYLASE FAMILY PROTEIN (AFU_ORTHOLOGUE AFUA_6G11590)"/>
    <property type="match status" value="1"/>
</dbReference>
<sequence>MEAKINLFSLAKGFTDGLFKTGAYLGKTTLDKKLLELINYKVSQMNGCAYCLDMHSKDAAVLGEEAMRLHTIAAFEECPYYSDAEKAALRFAESLTRAQAPEHLVEDLEQYFSTQEIADLCLAIATINTWNRLNLVFKPVPGTYKPGLFAATN</sequence>
<reference evidence="2 3" key="1">
    <citation type="submission" date="2017-10" db="EMBL/GenBank/DDBJ databases">
        <title>Paenichitinophaga pekingensis gen. nov., sp. nov., isolated from activated sludge.</title>
        <authorList>
            <person name="Jin D."/>
            <person name="Kong X."/>
            <person name="Deng Y."/>
            <person name="Bai Z."/>
        </authorList>
    </citation>
    <scope>NUCLEOTIDE SEQUENCE [LARGE SCALE GENOMIC DNA]</scope>
    <source>
        <strain evidence="2 3">13</strain>
    </source>
</reference>
<dbReference type="GO" id="GO:0051920">
    <property type="term" value="F:peroxiredoxin activity"/>
    <property type="evidence" value="ECO:0007669"/>
    <property type="project" value="InterPro"/>
</dbReference>
<dbReference type="Proteomes" id="UP000220133">
    <property type="component" value="Chromosome"/>
</dbReference>
<dbReference type="NCBIfam" id="TIGR00778">
    <property type="entry name" value="ahpD_dom"/>
    <property type="match status" value="1"/>
</dbReference>
<evidence type="ECO:0000313" key="2">
    <source>
        <dbReference type="EMBL" id="ATL49441.1"/>
    </source>
</evidence>
<dbReference type="InterPro" id="IPR004675">
    <property type="entry name" value="AhpD_core"/>
</dbReference>
<dbReference type="InterPro" id="IPR029032">
    <property type="entry name" value="AhpD-like"/>
</dbReference>
<accession>A0A291QZV4</accession>
<dbReference type="PANTHER" id="PTHR34846:SF10">
    <property type="entry name" value="CYTOPLASMIC PROTEIN"/>
    <property type="match status" value="1"/>
</dbReference>
<dbReference type="Pfam" id="PF02627">
    <property type="entry name" value="CMD"/>
    <property type="match status" value="1"/>
</dbReference>
<dbReference type="OrthoDB" id="9801997at2"/>
<feature type="domain" description="Carboxymuconolactone decarboxylase-like" evidence="1">
    <location>
        <begin position="22"/>
        <end position="93"/>
    </location>
</feature>
<protein>
    <submittedName>
        <fullName evidence="2">Carboxymuconolactone decarboxylase</fullName>
    </submittedName>
</protein>
<name>A0A291QZV4_9BACT</name>
<evidence type="ECO:0000313" key="3">
    <source>
        <dbReference type="Proteomes" id="UP000220133"/>
    </source>
</evidence>
<evidence type="ECO:0000259" key="1">
    <source>
        <dbReference type="Pfam" id="PF02627"/>
    </source>
</evidence>
<gene>
    <name evidence="2" type="ORF">COR50_20930</name>
</gene>
<dbReference type="SUPFAM" id="SSF69118">
    <property type="entry name" value="AhpD-like"/>
    <property type="match status" value="1"/>
</dbReference>
<dbReference type="KEGG" id="cbae:COR50_20930"/>
<dbReference type="AlphaFoldDB" id="A0A291QZV4"/>
<dbReference type="RefSeq" id="WP_098195808.1">
    <property type="nucleotide sequence ID" value="NZ_CP023777.1"/>
</dbReference>
<dbReference type="InterPro" id="IPR003779">
    <property type="entry name" value="CMD-like"/>
</dbReference>
<dbReference type="Gene3D" id="1.20.1290.10">
    <property type="entry name" value="AhpD-like"/>
    <property type="match status" value="1"/>
</dbReference>
<keyword evidence="3" id="KW-1185">Reference proteome</keyword>
<dbReference type="EMBL" id="CP023777">
    <property type="protein sequence ID" value="ATL49441.1"/>
    <property type="molecule type" value="Genomic_DNA"/>
</dbReference>
<proteinExistence type="predicted"/>